<keyword evidence="4 7" id="KW-1133">Transmembrane helix</keyword>
<accession>A0A1T3NUM2</accession>
<dbReference type="InterPro" id="IPR011701">
    <property type="entry name" value="MFS"/>
</dbReference>
<feature type="transmembrane region" description="Helical" evidence="7">
    <location>
        <begin position="317"/>
        <end position="340"/>
    </location>
</feature>
<dbReference type="AlphaFoldDB" id="A0A1T3NUM2"/>
<feature type="transmembrane region" description="Helical" evidence="7">
    <location>
        <begin position="184"/>
        <end position="204"/>
    </location>
</feature>
<keyword evidence="5 7" id="KW-0472">Membrane</keyword>
<comment type="caution">
    <text evidence="9">The sequence shown here is derived from an EMBL/GenBank/DDBJ whole genome shotgun (WGS) entry which is preliminary data.</text>
</comment>
<organism evidence="9 10">
    <name type="scientific">Embleya scabrispora</name>
    <dbReference type="NCBI Taxonomy" id="159449"/>
    <lineage>
        <taxon>Bacteria</taxon>
        <taxon>Bacillati</taxon>
        <taxon>Actinomycetota</taxon>
        <taxon>Actinomycetes</taxon>
        <taxon>Kitasatosporales</taxon>
        <taxon>Streptomycetaceae</taxon>
        <taxon>Embleya</taxon>
    </lineage>
</organism>
<dbReference type="InterPro" id="IPR036259">
    <property type="entry name" value="MFS_trans_sf"/>
</dbReference>
<feature type="transmembrane region" description="Helical" evidence="7">
    <location>
        <begin position="352"/>
        <end position="373"/>
    </location>
</feature>
<feature type="region of interest" description="Disordered" evidence="6">
    <location>
        <begin position="1"/>
        <end position="22"/>
    </location>
</feature>
<dbReference type="Pfam" id="PF07690">
    <property type="entry name" value="MFS_1"/>
    <property type="match status" value="1"/>
</dbReference>
<proteinExistence type="predicted"/>
<evidence type="ECO:0000256" key="1">
    <source>
        <dbReference type="ARBA" id="ARBA00004651"/>
    </source>
</evidence>
<feature type="transmembrane region" description="Helical" evidence="7">
    <location>
        <begin position="379"/>
        <end position="399"/>
    </location>
</feature>
<evidence type="ECO:0000256" key="5">
    <source>
        <dbReference type="ARBA" id="ARBA00023136"/>
    </source>
</evidence>
<evidence type="ECO:0000256" key="4">
    <source>
        <dbReference type="ARBA" id="ARBA00022989"/>
    </source>
</evidence>
<evidence type="ECO:0000256" key="6">
    <source>
        <dbReference type="SAM" id="MobiDB-lite"/>
    </source>
</evidence>
<dbReference type="InterPro" id="IPR050189">
    <property type="entry name" value="MFS_Efflux_Transporters"/>
</dbReference>
<dbReference type="CDD" id="cd17324">
    <property type="entry name" value="MFS_NepI_like"/>
    <property type="match status" value="1"/>
</dbReference>
<feature type="domain" description="Major facilitator superfamily (MFS) profile" evidence="8">
    <location>
        <begin position="29"/>
        <end position="404"/>
    </location>
</feature>
<feature type="transmembrane region" description="Helical" evidence="7">
    <location>
        <begin position="125"/>
        <end position="142"/>
    </location>
</feature>
<feature type="transmembrane region" description="Helical" evidence="7">
    <location>
        <begin position="293"/>
        <end position="311"/>
    </location>
</feature>
<dbReference type="Proteomes" id="UP000190037">
    <property type="component" value="Unassembled WGS sequence"/>
</dbReference>
<evidence type="ECO:0000313" key="9">
    <source>
        <dbReference type="EMBL" id="OPC80380.1"/>
    </source>
</evidence>
<dbReference type="SUPFAM" id="SSF103473">
    <property type="entry name" value="MFS general substrate transporter"/>
    <property type="match status" value="1"/>
</dbReference>
<protein>
    <submittedName>
        <fullName evidence="9">MFS transporter</fullName>
    </submittedName>
</protein>
<dbReference type="RefSeq" id="WP_078974638.1">
    <property type="nucleotide sequence ID" value="NZ_MWQN01000001.1"/>
</dbReference>
<evidence type="ECO:0000256" key="2">
    <source>
        <dbReference type="ARBA" id="ARBA00022475"/>
    </source>
</evidence>
<dbReference type="PROSITE" id="PS50850">
    <property type="entry name" value="MFS"/>
    <property type="match status" value="1"/>
</dbReference>
<evidence type="ECO:0000256" key="3">
    <source>
        <dbReference type="ARBA" id="ARBA00022692"/>
    </source>
</evidence>
<feature type="transmembrane region" description="Helical" evidence="7">
    <location>
        <begin position="265"/>
        <end position="286"/>
    </location>
</feature>
<dbReference type="GO" id="GO:0005886">
    <property type="term" value="C:plasma membrane"/>
    <property type="evidence" value="ECO:0007669"/>
    <property type="project" value="UniProtKB-SubCell"/>
</dbReference>
<sequence>MSVIDRVDERAAASPEPGSDLAPPRQYWAAVVCLFLGIFAIVTTEILPIGLLTPIGDDFGVSDGTAGWLMTVPGFLAAICAPLVTVSTGRLDRRSMLVALIVLLAVANFLAALAPAFWVVLVARALVGVTIGGFWSIGAGLAPRLVRPEAVGRATAVVFAAVPAGSVLGLPAGTQLGEHLGWRASSVVMGALALAVSIALLVLLPPLPATTVTRARVLRGLLRGADVRIGLAATALVVIAHFGAYTYVTPFLEEVTRVDRGRIGLYLLVFGVAGIVGNFVAGATLARRLRATFVGCAALIAAATALFPVLGRWDAGALGLLVVWGLAYGAVPACSQTWFARCAPDAPEAATVVFTSSFQLTFAAGALLGGGVVDATSPSTVMVCASAVALAMVAVVATLGGPGRERASR</sequence>
<dbReference type="OrthoDB" id="9814237at2"/>
<dbReference type="STRING" id="159449.B4N89_04960"/>
<dbReference type="GO" id="GO:0022857">
    <property type="term" value="F:transmembrane transporter activity"/>
    <property type="evidence" value="ECO:0007669"/>
    <property type="project" value="InterPro"/>
</dbReference>
<feature type="compositionally biased region" description="Basic and acidic residues" evidence="6">
    <location>
        <begin position="1"/>
        <end position="11"/>
    </location>
</feature>
<keyword evidence="10" id="KW-1185">Reference proteome</keyword>
<dbReference type="EMBL" id="MWQN01000001">
    <property type="protein sequence ID" value="OPC80380.1"/>
    <property type="molecule type" value="Genomic_DNA"/>
</dbReference>
<feature type="transmembrane region" description="Helical" evidence="7">
    <location>
        <begin position="154"/>
        <end position="172"/>
    </location>
</feature>
<reference evidence="9 10" key="1">
    <citation type="submission" date="2017-03" db="EMBL/GenBank/DDBJ databases">
        <title>Draft genome sequence of Streptomyces scabrisporus NF3, endophyte isolated from Amphipterygium adstringens.</title>
        <authorList>
            <person name="Vazquez M."/>
            <person name="Ceapa C.D."/>
            <person name="Rodriguez Luna D."/>
            <person name="Sanchez Esquivel S."/>
        </authorList>
    </citation>
    <scope>NUCLEOTIDE SEQUENCE [LARGE SCALE GENOMIC DNA]</scope>
    <source>
        <strain evidence="9 10">NF3</strain>
    </source>
</reference>
<dbReference type="PANTHER" id="PTHR43124">
    <property type="entry name" value="PURINE EFFLUX PUMP PBUE"/>
    <property type="match status" value="1"/>
</dbReference>
<gene>
    <name evidence="9" type="ORF">B4N89_04960</name>
</gene>
<comment type="subcellular location">
    <subcellularLocation>
        <location evidence="1">Cell membrane</location>
        <topology evidence="1">Multi-pass membrane protein</topology>
    </subcellularLocation>
</comment>
<keyword evidence="3 7" id="KW-0812">Transmembrane</keyword>
<name>A0A1T3NUM2_9ACTN</name>
<dbReference type="Gene3D" id="1.20.1250.20">
    <property type="entry name" value="MFS general substrate transporter like domains"/>
    <property type="match status" value="1"/>
</dbReference>
<dbReference type="InterPro" id="IPR020846">
    <property type="entry name" value="MFS_dom"/>
</dbReference>
<evidence type="ECO:0000313" key="10">
    <source>
        <dbReference type="Proteomes" id="UP000190037"/>
    </source>
</evidence>
<evidence type="ECO:0000259" key="8">
    <source>
        <dbReference type="PROSITE" id="PS50850"/>
    </source>
</evidence>
<keyword evidence="2" id="KW-1003">Cell membrane</keyword>
<feature type="transmembrane region" description="Helical" evidence="7">
    <location>
        <begin position="225"/>
        <end position="245"/>
    </location>
</feature>
<feature type="transmembrane region" description="Helical" evidence="7">
    <location>
        <begin position="27"/>
        <end position="53"/>
    </location>
</feature>
<evidence type="ECO:0000256" key="7">
    <source>
        <dbReference type="SAM" id="Phobius"/>
    </source>
</evidence>
<feature type="transmembrane region" description="Helical" evidence="7">
    <location>
        <begin position="97"/>
        <end position="119"/>
    </location>
</feature>
<dbReference type="PANTHER" id="PTHR43124:SF3">
    <property type="entry name" value="CHLORAMPHENICOL EFFLUX PUMP RV0191"/>
    <property type="match status" value="1"/>
</dbReference>
<feature type="transmembrane region" description="Helical" evidence="7">
    <location>
        <begin position="65"/>
        <end position="85"/>
    </location>
</feature>